<dbReference type="PRINTS" id="PR01534">
    <property type="entry name" value="VOMERONASL1R"/>
</dbReference>
<organism evidence="13 14">
    <name type="scientific">Spermophilus dauricus</name>
    <name type="common">Daurian ground squirrel</name>
    <dbReference type="NCBI Taxonomy" id="99837"/>
    <lineage>
        <taxon>Eukaryota</taxon>
        <taxon>Metazoa</taxon>
        <taxon>Chordata</taxon>
        <taxon>Craniata</taxon>
        <taxon>Vertebrata</taxon>
        <taxon>Euteleostomi</taxon>
        <taxon>Mammalia</taxon>
        <taxon>Eutheria</taxon>
        <taxon>Euarchontoglires</taxon>
        <taxon>Glires</taxon>
        <taxon>Rodentia</taxon>
        <taxon>Sciuromorpha</taxon>
        <taxon>Sciuridae</taxon>
        <taxon>Xerinae</taxon>
        <taxon>Marmotini</taxon>
        <taxon>Spermophilus</taxon>
    </lineage>
</organism>
<name>A0A8C9PY49_SPEDA</name>
<feature type="transmembrane region" description="Helical" evidence="11">
    <location>
        <begin position="111"/>
        <end position="135"/>
    </location>
</feature>
<dbReference type="GO" id="GO:0005886">
    <property type="term" value="C:plasma membrane"/>
    <property type="evidence" value="ECO:0007669"/>
    <property type="project" value="UniProtKB-SubCell"/>
</dbReference>
<dbReference type="GO" id="GO:0007606">
    <property type="term" value="P:sensory perception of chemical stimulus"/>
    <property type="evidence" value="ECO:0007669"/>
    <property type="project" value="UniProtKB-ARBA"/>
</dbReference>
<evidence type="ECO:0000256" key="8">
    <source>
        <dbReference type="ARBA" id="ARBA00023136"/>
    </source>
</evidence>
<proteinExistence type="inferred from homology"/>
<dbReference type="PANTHER" id="PTHR24062">
    <property type="entry name" value="VOMERONASAL TYPE-1 RECEPTOR"/>
    <property type="match status" value="1"/>
</dbReference>
<evidence type="ECO:0000256" key="5">
    <source>
        <dbReference type="ARBA" id="ARBA00022692"/>
    </source>
</evidence>
<dbReference type="GO" id="GO:0016503">
    <property type="term" value="F:pheromone receptor activity"/>
    <property type="evidence" value="ECO:0007669"/>
    <property type="project" value="InterPro"/>
</dbReference>
<dbReference type="InterPro" id="IPR004072">
    <property type="entry name" value="Vmron_rcpt_1"/>
</dbReference>
<evidence type="ECO:0000313" key="14">
    <source>
        <dbReference type="Proteomes" id="UP000694422"/>
    </source>
</evidence>
<evidence type="ECO:0000259" key="12">
    <source>
        <dbReference type="PROSITE" id="PS50262"/>
    </source>
</evidence>
<dbReference type="Gene3D" id="1.20.1070.10">
    <property type="entry name" value="Rhodopsin 7-helix transmembrane proteins"/>
    <property type="match status" value="1"/>
</dbReference>
<evidence type="ECO:0000256" key="6">
    <source>
        <dbReference type="ARBA" id="ARBA00022989"/>
    </source>
</evidence>
<dbReference type="CDD" id="cd13949">
    <property type="entry name" value="7tm_V1R_pheromone"/>
    <property type="match status" value="1"/>
</dbReference>
<evidence type="ECO:0000256" key="3">
    <source>
        <dbReference type="ARBA" id="ARBA00022475"/>
    </source>
</evidence>
<feature type="transmembrane region" description="Helical" evidence="11">
    <location>
        <begin position="266"/>
        <end position="288"/>
    </location>
</feature>
<evidence type="ECO:0000256" key="7">
    <source>
        <dbReference type="ARBA" id="ARBA00023040"/>
    </source>
</evidence>
<dbReference type="Proteomes" id="UP000694422">
    <property type="component" value="Unplaced"/>
</dbReference>
<reference evidence="13" key="1">
    <citation type="submission" date="2025-08" db="UniProtKB">
        <authorList>
            <consortium name="Ensembl"/>
        </authorList>
    </citation>
    <scope>IDENTIFICATION</scope>
</reference>
<accession>A0A8C9PY49</accession>
<keyword evidence="5 11" id="KW-0812">Transmembrane</keyword>
<evidence type="ECO:0000256" key="2">
    <source>
        <dbReference type="ARBA" id="ARBA00010663"/>
    </source>
</evidence>
<protein>
    <recommendedName>
        <fullName evidence="11">Vomeronasal type-1 receptor</fullName>
    </recommendedName>
</protein>
<evidence type="ECO:0000256" key="1">
    <source>
        <dbReference type="ARBA" id="ARBA00004651"/>
    </source>
</evidence>
<keyword evidence="4 11" id="KW-0589">Pheromone response</keyword>
<feature type="transmembrane region" description="Helical" evidence="11">
    <location>
        <begin position="215"/>
        <end position="233"/>
    </location>
</feature>
<keyword evidence="3 11" id="KW-1003">Cell membrane</keyword>
<dbReference type="SUPFAM" id="SSF81321">
    <property type="entry name" value="Family A G protein-coupled receptor-like"/>
    <property type="match status" value="1"/>
</dbReference>
<evidence type="ECO:0000256" key="4">
    <source>
        <dbReference type="ARBA" id="ARBA00022507"/>
    </source>
</evidence>
<keyword evidence="14" id="KW-1185">Reference proteome</keyword>
<feature type="transmembrane region" description="Helical" evidence="11">
    <location>
        <begin position="156"/>
        <end position="177"/>
    </location>
</feature>
<comment type="similarity">
    <text evidence="2 11">Belongs to the G-protein coupled receptor 1 family.</text>
</comment>
<keyword evidence="7 11" id="KW-0297">G-protein coupled receptor</keyword>
<feature type="transmembrane region" description="Helical" evidence="11">
    <location>
        <begin position="294"/>
        <end position="314"/>
    </location>
</feature>
<feature type="domain" description="G-protein coupled receptors family 1 profile" evidence="12">
    <location>
        <begin position="47"/>
        <end position="315"/>
    </location>
</feature>
<dbReference type="PROSITE" id="PS50262">
    <property type="entry name" value="G_PROTEIN_RECEP_F1_2"/>
    <property type="match status" value="1"/>
</dbReference>
<dbReference type="AlphaFoldDB" id="A0A8C9PY49"/>
<reference evidence="13" key="2">
    <citation type="submission" date="2025-09" db="UniProtKB">
        <authorList>
            <consortium name="Ensembl"/>
        </authorList>
    </citation>
    <scope>IDENTIFICATION</scope>
</reference>
<keyword evidence="9 11" id="KW-0675">Receptor</keyword>
<keyword evidence="8 11" id="KW-0472">Membrane</keyword>
<dbReference type="InterPro" id="IPR017452">
    <property type="entry name" value="GPCR_Rhodpsn_7TM"/>
</dbReference>
<dbReference type="Pfam" id="PF03402">
    <property type="entry name" value="V1R"/>
    <property type="match status" value="1"/>
</dbReference>
<feature type="transmembrane region" description="Helical" evidence="11">
    <location>
        <begin position="37"/>
        <end position="60"/>
    </location>
</feature>
<evidence type="ECO:0000256" key="10">
    <source>
        <dbReference type="ARBA" id="ARBA00023224"/>
    </source>
</evidence>
<keyword evidence="10 11" id="KW-0807">Transducer</keyword>
<keyword evidence="6 11" id="KW-1133">Transmembrane helix</keyword>
<dbReference type="Ensembl" id="ENSSDAT00000015580.1">
    <property type="protein sequence ID" value="ENSSDAP00000013735.1"/>
    <property type="gene ID" value="ENSSDAG00000012358.1"/>
</dbReference>
<dbReference type="GO" id="GO:0019236">
    <property type="term" value="P:response to pheromone"/>
    <property type="evidence" value="ECO:0007669"/>
    <property type="project" value="UniProtKB-KW"/>
</dbReference>
<sequence>MIVVFFSLPQQQSPFSFPHKMNKANRLYTNIHIRNTMYTVTVIGVMANTLLLLIHISLYITGHKPKPTDLHIGLLVLIHLVILLINGFIAADIFTPQSGRWDDLTCKLLIYLYRLMRGLSICATCLLSVLQAIILSPKSSCLAKFKHKSSCHNLCFLLFLWVIYSSFSSHLFISIAATPNWTSNNFMCITESCSFIPMTFFLWHSLSTLLTFREVYFIGIMTVSNGYMVALLCRHKRQSQHLHSIILSLPMSWLGTESRATTHLTILLLMSCFVVMSILDSIVSYARITLKDDPIFYCIQILVTHSYALFSPLVMKTTFSDHISGKRLIFNVWG</sequence>
<comment type="subcellular location">
    <subcellularLocation>
        <location evidence="1 11">Cell membrane</location>
        <topology evidence="1 11">Multi-pass membrane protein</topology>
    </subcellularLocation>
</comment>
<feature type="transmembrane region" description="Helical" evidence="11">
    <location>
        <begin position="72"/>
        <end position="91"/>
    </location>
</feature>
<evidence type="ECO:0000313" key="13">
    <source>
        <dbReference type="Ensembl" id="ENSSDAP00000013735.1"/>
    </source>
</evidence>
<evidence type="ECO:0000256" key="11">
    <source>
        <dbReference type="RuleBase" id="RU364061"/>
    </source>
</evidence>
<evidence type="ECO:0000256" key="9">
    <source>
        <dbReference type="ARBA" id="ARBA00023170"/>
    </source>
</evidence>